<comment type="caution">
    <text evidence="1">The sequence shown here is derived from an EMBL/GenBank/DDBJ whole genome shotgun (WGS) entry which is preliminary data.</text>
</comment>
<sequence length="232" mass="26771">MSSSEQPELLINAFDGAIQVHRPPPQHRRPGRAFDFDVSFRLDHPHLITLASAKKPPMHFHPHQEEYIQVLEGALGVEIEGDREYILTPADGELVVHPWANHRLYPLAKGSGNYTRFLLSGEATAEAFRIDTVFFQNWYAYQDEVVLGRRKMDLLQVMNMFDAGGSYLTFPRWVPFRSWLSQLTGIVVGRWLGGILGYQPFHRKWTGDWQLACEKMETSIFLRRFAGREKTL</sequence>
<dbReference type="CDD" id="cd02208">
    <property type="entry name" value="cupin_RmlC-like"/>
    <property type="match status" value="1"/>
</dbReference>
<dbReference type="AlphaFoldDB" id="A0AA39WH68"/>
<evidence type="ECO:0000313" key="2">
    <source>
        <dbReference type="Proteomes" id="UP001174934"/>
    </source>
</evidence>
<reference evidence="1" key="1">
    <citation type="submission" date="2023-06" db="EMBL/GenBank/DDBJ databases">
        <title>Genome-scale phylogeny and comparative genomics of the fungal order Sordariales.</title>
        <authorList>
            <consortium name="Lawrence Berkeley National Laboratory"/>
            <person name="Hensen N."/>
            <person name="Bonometti L."/>
            <person name="Westerberg I."/>
            <person name="Brannstrom I.O."/>
            <person name="Guillou S."/>
            <person name="Cros-Aarteil S."/>
            <person name="Calhoun S."/>
            <person name="Haridas S."/>
            <person name="Kuo A."/>
            <person name="Mondo S."/>
            <person name="Pangilinan J."/>
            <person name="Riley R."/>
            <person name="LaButti K."/>
            <person name="Andreopoulos B."/>
            <person name="Lipzen A."/>
            <person name="Chen C."/>
            <person name="Yanf M."/>
            <person name="Daum C."/>
            <person name="Ng V."/>
            <person name="Clum A."/>
            <person name="Steindorff A."/>
            <person name="Ohm R."/>
            <person name="Martin F."/>
            <person name="Silar P."/>
            <person name="Natvig D."/>
            <person name="Lalanne C."/>
            <person name="Gautier V."/>
            <person name="Ament-velasquez S.L."/>
            <person name="Kruys A."/>
            <person name="Hutchinson M.I."/>
            <person name="Powell A.J."/>
            <person name="Barry K."/>
            <person name="Miller A.N."/>
            <person name="Grigoriev I.V."/>
            <person name="Debuchy R."/>
            <person name="Gladieux P."/>
            <person name="Thoren M.H."/>
            <person name="Johannesson H."/>
        </authorList>
    </citation>
    <scope>NUCLEOTIDE SEQUENCE</scope>
    <source>
        <strain evidence="1">SMH3391-2</strain>
    </source>
</reference>
<accession>A0AA39WH68</accession>
<dbReference type="Proteomes" id="UP001174934">
    <property type="component" value="Unassembled WGS sequence"/>
</dbReference>
<protein>
    <submittedName>
        <fullName evidence="1">Uncharacterized protein</fullName>
    </submittedName>
</protein>
<organism evidence="1 2">
    <name type="scientific">Bombardia bombarda</name>
    <dbReference type="NCBI Taxonomy" id="252184"/>
    <lineage>
        <taxon>Eukaryota</taxon>
        <taxon>Fungi</taxon>
        <taxon>Dikarya</taxon>
        <taxon>Ascomycota</taxon>
        <taxon>Pezizomycotina</taxon>
        <taxon>Sordariomycetes</taxon>
        <taxon>Sordariomycetidae</taxon>
        <taxon>Sordariales</taxon>
        <taxon>Lasiosphaeriaceae</taxon>
        <taxon>Bombardia</taxon>
    </lineage>
</organism>
<dbReference type="SUPFAM" id="SSF51182">
    <property type="entry name" value="RmlC-like cupins"/>
    <property type="match status" value="1"/>
</dbReference>
<evidence type="ECO:0000313" key="1">
    <source>
        <dbReference type="EMBL" id="KAK0615333.1"/>
    </source>
</evidence>
<name>A0AA39WH68_9PEZI</name>
<dbReference type="InterPro" id="IPR011051">
    <property type="entry name" value="RmlC_Cupin_sf"/>
</dbReference>
<gene>
    <name evidence="1" type="ORF">B0T17DRAFT_541631</name>
</gene>
<proteinExistence type="predicted"/>
<keyword evidence="2" id="KW-1185">Reference proteome</keyword>
<dbReference type="EMBL" id="JAULSR010000007">
    <property type="protein sequence ID" value="KAK0615333.1"/>
    <property type="molecule type" value="Genomic_DNA"/>
</dbReference>
<dbReference type="Gene3D" id="2.60.120.10">
    <property type="entry name" value="Jelly Rolls"/>
    <property type="match status" value="1"/>
</dbReference>
<dbReference type="InterPro" id="IPR014710">
    <property type="entry name" value="RmlC-like_jellyroll"/>
</dbReference>